<gene>
    <name evidence="1" type="ORF">GKE01_08595</name>
</gene>
<accession>A0A6G1ZC39</accession>
<sequence length="213" mass="24949">MKYQITFIILLISLITEAGYAQKKSIYLLDDFTQGVVLMKNGAKTNALLNYDGSNRKMKFKQQDEIMILTNTQAIDTVFIASHKFIPYSRNFLEVVEMPNGNLYINWSLRELYKGRQGAYGYANQSTTTTSINTSFYNKGYYKVENPDIMEEINDNDYWFFRTDKPVKFRNEKSLLKLFPGKEELIRIYIKEHNINMKNPEQVIELSNYCMGL</sequence>
<proteinExistence type="predicted"/>
<organism evidence="1">
    <name type="scientific">Parabacteroides goldsteinii</name>
    <dbReference type="NCBI Taxonomy" id="328812"/>
    <lineage>
        <taxon>Bacteria</taxon>
        <taxon>Pseudomonadati</taxon>
        <taxon>Bacteroidota</taxon>
        <taxon>Bacteroidia</taxon>
        <taxon>Bacteroidales</taxon>
        <taxon>Tannerellaceae</taxon>
        <taxon>Parabacteroides</taxon>
    </lineage>
</organism>
<reference evidence="1" key="1">
    <citation type="journal article" date="2019" name="Nat. Med.">
        <title>A library of human gut bacterial isolates paired with longitudinal multiomics data enables mechanistic microbiome research.</title>
        <authorList>
            <person name="Poyet M."/>
            <person name="Groussin M."/>
            <person name="Gibbons S.M."/>
            <person name="Avila-Pacheco J."/>
            <person name="Jiang X."/>
            <person name="Kearney S.M."/>
            <person name="Perrotta A.R."/>
            <person name="Berdy B."/>
            <person name="Zhao S."/>
            <person name="Lieberman T.D."/>
            <person name="Swanson P.K."/>
            <person name="Smith M."/>
            <person name="Roesemann S."/>
            <person name="Alexander J.E."/>
            <person name="Rich S.A."/>
            <person name="Livny J."/>
            <person name="Vlamakis H."/>
            <person name="Clish C."/>
            <person name="Bullock K."/>
            <person name="Deik A."/>
            <person name="Scott J."/>
            <person name="Pierce K.A."/>
            <person name="Xavier R.J."/>
            <person name="Alm E.J."/>
        </authorList>
    </citation>
    <scope>NUCLEOTIDE SEQUENCE</scope>
    <source>
        <strain evidence="1">BIOML-A4</strain>
    </source>
</reference>
<evidence type="ECO:0000313" key="1">
    <source>
        <dbReference type="EMBL" id="MRY11524.1"/>
    </source>
</evidence>
<dbReference type="EMBL" id="WKLP01000010">
    <property type="protein sequence ID" value="MRY11524.1"/>
    <property type="molecule type" value="Genomic_DNA"/>
</dbReference>
<dbReference type="AlphaFoldDB" id="A0A6G1ZC39"/>
<comment type="caution">
    <text evidence="1">The sequence shown here is derived from an EMBL/GenBank/DDBJ whole genome shotgun (WGS) entry which is preliminary data.</text>
</comment>
<dbReference type="RefSeq" id="WP_007658294.1">
    <property type="nucleotide sequence ID" value="NZ_CAJSYT010000015.1"/>
</dbReference>
<protein>
    <submittedName>
        <fullName evidence="1">Uncharacterized protein</fullName>
    </submittedName>
</protein>
<name>A0A6G1ZC39_9BACT</name>